<sequence length="191" mass="21051">MWQCSPLFTLHQPQFHGCYSGLMCSIVFLTVVHFFTSYLQGLVWVCVEHVEGGKGCQPGEEQKARGVWGLRREGSELSQWPRGSTIHLNQYKTIRGLGLGVVDPVCALCPKGEIGPGGLLIEMCWRLIDVSAPVSGLFRTVLLIAGFTSHEGKKINNSWNNSCLFFASNQCFAEEGVILSFVILSSLISQN</sequence>
<gene>
    <name evidence="1" type="ORF">GOODEAATRI_002490</name>
</gene>
<evidence type="ECO:0000313" key="2">
    <source>
        <dbReference type="Proteomes" id="UP001476798"/>
    </source>
</evidence>
<reference evidence="1 2" key="1">
    <citation type="submission" date="2021-06" db="EMBL/GenBank/DDBJ databases">
        <authorList>
            <person name="Palmer J.M."/>
        </authorList>
    </citation>
    <scope>NUCLEOTIDE SEQUENCE [LARGE SCALE GENOMIC DNA]</scope>
    <source>
        <strain evidence="1 2">GA_2019</strain>
        <tissue evidence="1">Muscle</tissue>
    </source>
</reference>
<keyword evidence="2" id="KW-1185">Reference proteome</keyword>
<comment type="caution">
    <text evidence="1">The sequence shown here is derived from an EMBL/GenBank/DDBJ whole genome shotgun (WGS) entry which is preliminary data.</text>
</comment>
<evidence type="ECO:0000313" key="1">
    <source>
        <dbReference type="EMBL" id="MEQ2160736.1"/>
    </source>
</evidence>
<dbReference type="EMBL" id="JAHRIO010010085">
    <property type="protein sequence ID" value="MEQ2160736.1"/>
    <property type="molecule type" value="Genomic_DNA"/>
</dbReference>
<organism evidence="1 2">
    <name type="scientific">Goodea atripinnis</name>
    <dbReference type="NCBI Taxonomy" id="208336"/>
    <lineage>
        <taxon>Eukaryota</taxon>
        <taxon>Metazoa</taxon>
        <taxon>Chordata</taxon>
        <taxon>Craniata</taxon>
        <taxon>Vertebrata</taxon>
        <taxon>Euteleostomi</taxon>
        <taxon>Actinopterygii</taxon>
        <taxon>Neopterygii</taxon>
        <taxon>Teleostei</taxon>
        <taxon>Neoteleostei</taxon>
        <taxon>Acanthomorphata</taxon>
        <taxon>Ovalentaria</taxon>
        <taxon>Atherinomorphae</taxon>
        <taxon>Cyprinodontiformes</taxon>
        <taxon>Goodeidae</taxon>
        <taxon>Goodea</taxon>
    </lineage>
</organism>
<accession>A0ABV0MP84</accession>
<name>A0ABV0MP84_9TELE</name>
<proteinExistence type="predicted"/>
<protein>
    <submittedName>
        <fullName evidence="1">Uncharacterized protein</fullName>
    </submittedName>
</protein>
<dbReference type="Proteomes" id="UP001476798">
    <property type="component" value="Unassembled WGS sequence"/>
</dbReference>